<feature type="compositionally biased region" description="Polar residues" evidence="1">
    <location>
        <begin position="96"/>
        <end position="124"/>
    </location>
</feature>
<evidence type="ECO:0000313" key="2">
    <source>
        <dbReference type="EMBL" id="CAD9816403.1"/>
    </source>
</evidence>
<feature type="region of interest" description="Disordered" evidence="1">
    <location>
        <begin position="1"/>
        <end position="22"/>
    </location>
</feature>
<accession>A0A7S2UDN9</accession>
<feature type="compositionally biased region" description="Low complexity" evidence="1">
    <location>
        <begin position="76"/>
        <end position="95"/>
    </location>
</feature>
<proteinExistence type="predicted"/>
<feature type="region of interest" description="Disordered" evidence="1">
    <location>
        <begin position="152"/>
        <end position="218"/>
    </location>
</feature>
<organism evidence="2">
    <name type="scientific">Attheya septentrionalis</name>
    <dbReference type="NCBI Taxonomy" id="420275"/>
    <lineage>
        <taxon>Eukaryota</taxon>
        <taxon>Sar</taxon>
        <taxon>Stramenopiles</taxon>
        <taxon>Ochrophyta</taxon>
        <taxon>Bacillariophyta</taxon>
        <taxon>Coscinodiscophyceae</taxon>
        <taxon>Chaetocerotophycidae</taxon>
        <taxon>Chaetocerotales</taxon>
        <taxon>Attheyaceae</taxon>
        <taxon>Attheya</taxon>
    </lineage>
</organism>
<dbReference type="AlphaFoldDB" id="A0A7S2UDN9"/>
<gene>
    <name evidence="2" type="ORF">ASEP1449_LOCUS8235</name>
</gene>
<evidence type="ECO:0000256" key="1">
    <source>
        <dbReference type="SAM" id="MobiDB-lite"/>
    </source>
</evidence>
<name>A0A7S2UDN9_9STRA</name>
<protein>
    <submittedName>
        <fullName evidence="2">Uncharacterized protein</fullName>
    </submittedName>
</protein>
<feature type="region of interest" description="Disordered" evidence="1">
    <location>
        <begin position="36"/>
        <end position="135"/>
    </location>
</feature>
<sequence length="369" mass="40157">MRLGKRPSPGKPATPVSTSLTIDIGNAADEKMTRLDTLSQLDSPPWHAQHAVERVLHDPEIANGKSGSGAQMTIGRRVSPNSSPLSSRPRSIPGSCKTTDTAKPLSDLSNHSKNTSSSHRSTNIRPIKTDASHIPGMESYTHDIRRLELDLSPSTSTASGGWFSKVMDWGPRAEKRPGGKHVKSRSSRGGEELSQYHREMSEEGKQRHPKGGNYTRAEQARRIRELPKKAPVVAPVGAMDESLLPNGAEASVDDVHYPTIEVSADDSVHIESIHSGPSVEWTPPDSAYGAAIPVCGWIPKKIRQAIEYSTISLLLFATLFFIVHTSIRLSNEAKDSGETSDASSESKWMTDDYYFNDVYDANGGGNDGY</sequence>
<feature type="compositionally biased region" description="Basic and acidic residues" evidence="1">
    <location>
        <begin position="188"/>
        <end position="206"/>
    </location>
</feature>
<feature type="compositionally biased region" description="Basic and acidic residues" evidence="1">
    <location>
        <begin position="50"/>
        <end position="60"/>
    </location>
</feature>
<reference evidence="2" key="1">
    <citation type="submission" date="2021-01" db="EMBL/GenBank/DDBJ databases">
        <authorList>
            <person name="Corre E."/>
            <person name="Pelletier E."/>
            <person name="Niang G."/>
            <person name="Scheremetjew M."/>
            <person name="Finn R."/>
            <person name="Kale V."/>
            <person name="Holt S."/>
            <person name="Cochrane G."/>
            <person name="Meng A."/>
            <person name="Brown T."/>
            <person name="Cohen L."/>
        </authorList>
    </citation>
    <scope>NUCLEOTIDE SEQUENCE</scope>
    <source>
        <strain evidence="2">CCMP2084</strain>
    </source>
</reference>
<dbReference type="EMBL" id="HBHQ01012391">
    <property type="protein sequence ID" value="CAD9816403.1"/>
    <property type="molecule type" value="Transcribed_RNA"/>
</dbReference>